<dbReference type="InterPro" id="IPR007820">
    <property type="entry name" value="AbrB_fam"/>
</dbReference>
<reference evidence="2 3" key="1">
    <citation type="submission" date="2019-06" db="EMBL/GenBank/DDBJ databases">
        <title>A novel bacterium of genus Amaricoccus, isolated from marine sediment.</title>
        <authorList>
            <person name="Huang H."/>
            <person name="Mo K."/>
            <person name="Hu Y."/>
        </authorList>
    </citation>
    <scope>NUCLEOTIDE SEQUENCE [LARGE SCALE GENOMIC DNA]</scope>
    <source>
        <strain evidence="2 3">HB172011</strain>
    </source>
</reference>
<dbReference type="GO" id="GO:0016020">
    <property type="term" value="C:membrane"/>
    <property type="evidence" value="ECO:0007669"/>
    <property type="project" value="InterPro"/>
</dbReference>
<organism evidence="2 3">
    <name type="scientific">Amaricoccus solimangrovi</name>
    <dbReference type="NCBI Taxonomy" id="2589815"/>
    <lineage>
        <taxon>Bacteria</taxon>
        <taxon>Pseudomonadati</taxon>
        <taxon>Pseudomonadota</taxon>
        <taxon>Alphaproteobacteria</taxon>
        <taxon>Rhodobacterales</taxon>
        <taxon>Paracoccaceae</taxon>
        <taxon>Amaricoccus</taxon>
    </lineage>
</organism>
<dbReference type="RefSeq" id="WP_140452945.1">
    <property type="nucleotide sequence ID" value="NZ_VFRP01000003.1"/>
</dbReference>
<dbReference type="OrthoDB" id="7157734at2"/>
<dbReference type="PANTHER" id="PTHR38457">
    <property type="entry name" value="REGULATOR ABRB-RELATED"/>
    <property type="match status" value="1"/>
</dbReference>
<feature type="transmembrane region" description="Helical" evidence="1">
    <location>
        <begin position="82"/>
        <end position="104"/>
    </location>
</feature>
<keyword evidence="1" id="KW-0472">Membrane</keyword>
<keyword evidence="1" id="KW-0812">Transmembrane</keyword>
<dbReference type="PANTHER" id="PTHR38457:SF1">
    <property type="entry name" value="REGULATOR ABRB-RELATED"/>
    <property type="match status" value="1"/>
</dbReference>
<dbReference type="AlphaFoldDB" id="A0A501WZF1"/>
<dbReference type="Pfam" id="PF05145">
    <property type="entry name" value="AbrB"/>
    <property type="match status" value="1"/>
</dbReference>
<keyword evidence="1" id="KW-1133">Transmembrane helix</keyword>
<feature type="transmembrane region" description="Helical" evidence="1">
    <location>
        <begin position="174"/>
        <end position="196"/>
    </location>
</feature>
<gene>
    <name evidence="2" type="ORF">FJM51_04580</name>
</gene>
<dbReference type="PIRSF" id="PIRSF038991">
    <property type="entry name" value="Protein_AbrB"/>
    <property type="match status" value="1"/>
</dbReference>
<accession>A0A501WZF1</accession>
<keyword evidence="3" id="KW-1185">Reference proteome</keyword>
<dbReference type="Proteomes" id="UP000319255">
    <property type="component" value="Unassembled WGS sequence"/>
</dbReference>
<protein>
    <submittedName>
        <fullName evidence="2">AbrB family transcriptional regulator</fullName>
    </submittedName>
</protein>
<feature type="transmembrane region" description="Helical" evidence="1">
    <location>
        <begin position="316"/>
        <end position="334"/>
    </location>
</feature>
<feature type="transmembrane region" description="Helical" evidence="1">
    <location>
        <begin position="252"/>
        <end position="277"/>
    </location>
</feature>
<evidence type="ECO:0000256" key="1">
    <source>
        <dbReference type="SAM" id="Phobius"/>
    </source>
</evidence>
<dbReference type="GO" id="GO:0010468">
    <property type="term" value="P:regulation of gene expression"/>
    <property type="evidence" value="ECO:0007669"/>
    <property type="project" value="InterPro"/>
</dbReference>
<proteinExistence type="predicted"/>
<name>A0A501WZF1_9RHOB</name>
<dbReference type="EMBL" id="VFRP01000003">
    <property type="protein sequence ID" value="TPE52461.1"/>
    <property type="molecule type" value="Genomic_DNA"/>
</dbReference>
<sequence length="338" mass="33687">MNDAFALPLRTLAIGGAGAALAAAAGLPAGALIGSSLAVSIAAWNGIRVAVPPLPREIAFAGIGVSLGSGIKPSILHDVATWATSLGLLCLSLVATLAVAALILRRVFRYDFATSVLASSPGTMSYAVAVAQGGRGDMITIVILQSLRLLILASALPLAIFLAISPPAQLAPPLVMGLVASAVLVALAIGLGIPLGRAGLPASFLVAGMLLSGLAHALGLAEGRLPPWAIFGCFAITGSVIGTRFSGISARAILSLVGAAVATTGTAAVVSALFAATAARLTDLPLGQAWVAFAPGGVEAMAAIGLGLGYDPAYVAIHHLVRILFLIVALPLILGRSR</sequence>
<evidence type="ECO:0000313" key="3">
    <source>
        <dbReference type="Proteomes" id="UP000319255"/>
    </source>
</evidence>
<feature type="transmembrane region" description="Helical" evidence="1">
    <location>
        <begin position="289"/>
        <end position="310"/>
    </location>
</feature>
<feature type="transmembrane region" description="Helical" evidence="1">
    <location>
        <begin position="202"/>
        <end position="221"/>
    </location>
</feature>
<comment type="caution">
    <text evidence="2">The sequence shown here is derived from an EMBL/GenBank/DDBJ whole genome shotgun (WGS) entry which is preliminary data.</text>
</comment>
<evidence type="ECO:0000313" key="2">
    <source>
        <dbReference type="EMBL" id="TPE52461.1"/>
    </source>
</evidence>
<feature type="transmembrane region" description="Helical" evidence="1">
    <location>
        <begin position="228"/>
        <end position="246"/>
    </location>
</feature>
<feature type="transmembrane region" description="Helical" evidence="1">
    <location>
        <begin position="139"/>
        <end position="162"/>
    </location>
</feature>